<sequence>MNLKQFMGSWRWLVNGSNSAGPSRFEADQQGRDGVNEATAGQQIDVWSHGSSVVVLAGPATGQEKQRPRRLSGSVAGRRDSLWCCWNQCGRSRMRRMRHRKAAEWARTGVVDVGLGEVTSEM</sequence>
<dbReference type="EMBL" id="JBJKBG010000009">
    <property type="protein sequence ID" value="KAL3721678.1"/>
    <property type="molecule type" value="Genomic_DNA"/>
</dbReference>
<accession>A0ABD3J554</accession>
<name>A0ABD3J554_EUCGL</name>
<reference evidence="1 2" key="1">
    <citation type="submission" date="2024-11" db="EMBL/GenBank/DDBJ databases">
        <title>Chromosome-level genome assembly of Eucalyptus globulus Labill. provides insights into its genome evolution.</title>
        <authorList>
            <person name="Li X."/>
        </authorList>
    </citation>
    <scope>NUCLEOTIDE SEQUENCE [LARGE SCALE GENOMIC DNA]</scope>
    <source>
        <strain evidence="1">CL2024</strain>
        <tissue evidence="1">Fresh tender leaves</tissue>
    </source>
</reference>
<gene>
    <name evidence="1" type="ORF">ACJRO7_034074</name>
</gene>
<protein>
    <submittedName>
        <fullName evidence="1">Uncharacterized protein</fullName>
    </submittedName>
</protein>
<comment type="caution">
    <text evidence="1">The sequence shown here is derived from an EMBL/GenBank/DDBJ whole genome shotgun (WGS) entry which is preliminary data.</text>
</comment>
<dbReference type="AlphaFoldDB" id="A0ABD3J554"/>
<evidence type="ECO:0000313" key="1">
    <source>
        <dbReference type="EMBL" id="KAL3721678.1"/>
    </source>
</evidence>
<dbReference type="Proteomes" id="UP001634007">
    <property type="component" value="Unassembled WGS sequence"/>
</dbReference>
<proteinExistence type="predicted"/>
<organism evidence="1 2">
    <name type="scientific">Eucalyptus globulus</name>
    <name type="common">Tasmanian blue gum</name>
    <dbReference type="NCBI Taxonomy" id="34317"/>
    <lineage>
        <taxon>Eukaryota</taxon>
        <taxon>Viridiplantae</taxon>
        <taxon>Streptophyta</taxon>
        <taxon>Embryophyta</taxon>
        <taxon>Tracheophyta</taxon>
        <taxon>Spermatophyta</taxon>
        <taxon>Magnoliopsida</taxon>
        <taxon>eudicotyledons</taxon>
        <taxon>Gunneridae</taxon>
        <taxon>Pentapetalae</taxon>
        <taxon>rosids</taxon>
        <taxon>malvids</taxon>
        <taxon>Myrtales</taxon>
        <taxon>Myrtaceae</taxon>
        <taxon>Myrtoideae</taxon>
        <taxon>Eucalypteae</taxon>
        <taxon>Eucalyptus</taxon>
    </lineage>
</organism>
<keyword evidence="2" id="KW-1185">Reference proteome</keyword>
<evidence type="ECO:0000313" key="2">
    <source>
        <dbReference type="Proteomes" id="UP001634007"/>
    </source>
</evidence>